<keyword evidence="9 11" id="KW-0472">Membrane</keyword>
<feature type="signal peptide" evidence="13">
    <location>
        <begin position="1"/>
        <end position="19"/>
    </location>
</feature>
<dbReference type="Pfam" id="PF07715">
    <property type="entry name" value="Plug"/>
    <property type="match status" value="1"/>
</dbReference>
<dbReference type="RefSeq" id="WP_184079245.1">
    <property type="nucleotide sequence ID" value="NZ_JACIJP010000002.1"/>
</dbReference>
<evidence type="ECO:0000256" key="8">
    <source>
        <dbReference type="ARBA" id="ARBA00023077"/>
    </source>
</evidence>
<gene>
    <name evidence="16" type="ORF">FHS92_001524</name>
</gene>
<dbReference type="InterPro" id="IPR039426">
    <property type="entry name" value="TonB-dep_rcpt-like"/>
</dbReference>
<keyword evidence="16" id="KW-0675">Receptor</keyword>
<proteinExistence type="inferred from homology"/>
<dbReference type="InterPro" id="IPR036942">
    <property type="entry name" value="Beta-barrel_TonB_sf"/>
</dbReference>
<sequence>MNRNYMVAPCLWLAASAHAQTTVPAPDAGSDTGAIQEIVVTAQKRAQNVQDVPMTLSVLSGGQVEEARVDRVGDLANRVPGLGFDNFPVTQPRPAIRGIGSSDRGAAGDPSTAVYVDEVYYGRPGAIAFDAFDVARIEVLKGPQGTLWGKNVVGGLIHIVNQRPTLGDFGASVQTTLGNYDRKDVAAFVNVPLSGTAALRVTGGLRNRDGFARNIAIGGRVDDEDARFVRAQALVEPTERLSVLVAGDYRRDHMAGSNRHTVGVDPSSSRAPVWANAIDTVPDHVRQDTNGYQNRESYGVRGSIDWELDPFTISSITSYRWLDYAAFEDADGGNPTTNRINARGGNFETSRFWSQELRVAAPSSSAVKWVLGAYYYHQNTRRTDSLIVDAPPAPSGTFLARDQFDQRAKIDSYAVFADVTVPLIDAVSVFGGVRYSYDHKDYDLTNANSTALLRAGARYTIEADKGWDKLTYRAGVQYRPAKDIMVYALVSSGFKSGGFQDTPASATSARTPFSPEAATNFEIGAKTRLFDRKLLLNTSVYRIDYSDLQVRRTIGLDTFTVNAGSARIKGLEVEATAGPFGGFTLSGSYALTDGKFRELIDNGQNYSGNRLTRSPHDKLVLSPSFRFDVSDALSVTTTLDYQYESKIYDDFNNNPLTIRPSKTLVDARIVIDHADKGLSLSIWGQNLGDKTYITHQFLLLGGHFATYGPPRTYGATLTWRY</sequence>
<dbReference type="CDD" id="cd01347">
    <property type="entry name" value="ligand_gated_channel"/>
    <property type="match status" value="1"/>
</dbReference>
<evidence type="ECO:0000256" key="6">
    <source>
        <dbReference type="ARBA" id="ARBA00023004"/>
    </source>
</evidence>
<feature type="chain" id="PRO_5032465332" evidence="13">
    <location>
        <begin position="20"/>
        <end position="721"/>
    </location>
</feature>
<evidence type="ECO:0000313" key="16">
    <source>
        <dbReference type="EMBL" id="MBB6123795.1"/>
    </source>
</evidence>
<keyword evidence="5 11" id="KW-0812">Transmembrane</keyword>
<evidence type="ECO:0000256" key="13">
    <source>
        <dbReference type="SAM" id="SignalP"/>
    </source>
</evidence>
<organism evidence="16 17">
    <name type="scientific">Sphingobium subterraneum</name>
    <dbReference type="NCBI Taxonomy" id="627688"/>
    <lineage>
        <taxon>Bacteria</taxon>
        <taxon>Pseudomonadati</taxon>
        <taxon>Pseudomonadota</taxon>
        <taxon>Alphaproteobacteria</taxon>
        <taxon>Sphingomonadales</taxon>
        <taxon>Sphingomonadaceae</taxon>
        <taxon>Sphingobium</taxon>
    </lineage>
</organism>
<evidence type="ECO:0000256" key="2">
    <source>
        <dbReference type="ARBA" id="ARBA00022448"/>
    </source>
</evidence>
<evidence type="ECO:0000256" key="9">
    <source>
        <dbReference type="ARBA" id="ARBA00023136"/>
    </source>
</evidence>
<keyword evidence="4" id="KW-0410">Iron transport</keyword>
<comment type="subcellular location">
    <subcellularLocation>
        <location evidence="1 11">Cell outer membrane</location>
        <topology evidence="1 11">Multi-pass membrane protein</topology>
    </subcellularLocation>
</comment>
<dbReference type="AlphaFoldDB" id="A0A841J5G9"/>
<dbReference type="InterPro" id="IPR000531">
    <property type="entry name" value="Beta-barrel_TonB"/>
</dbReference>
<dbReference type="GO" id="GO:0009279">
    <property type="term" value="C:cell outer membrane"/>
    <property type="evidence" value="ECO:0007669"/>
    <property type="project" value="UniProtKB-SubCell"/>
</dbReference>
<keyword evidence="6" id="KW-0408">Iron</keyword>
<dbReference type="Pfam" id="PF00593">
    <property type="entry name" value="TonB_dep_Rec_b-barrel"/>
    <property type="match status" value="1"/>
</dbReference>
<keyword evidence="10 11" id="KW-0998">Cell outer membrane</keyword>
<comment type="similarity">
    <text evidence="11 12">Belongs to the TonB-dependent receptor family.</text>
</comment>
<evidence type="ECO:0000256" key="10">
    <source>
        <dbReference type="ARBA" id="ARBA00023237"/>
    </source>
</evidence>
<evidence type="ECO:0000259" key="15">
    <source>
        <dbReference type="Pfam" id="PF07715"/>
    </source>
</evidence>
<keyword evidence="2 11" id="KW-0813">Transport</keyword>
<comment type="caution">
    <text evidence="16">The sequence shown here is derived from an EMBL/GenBank/DDBJ whole genome shotgun (WGS) entry which is preliminary data.</text>
</comment>
<dbReference type="PROSITE" id="PS52016">
    <property type="entry name" value="TONB_DEPENDENT_REC_3"/>
    <property type="match status" value="1"/>
</dbReference>
<keyword evidence="3 11" id="KW-1134">Transmembrane beta strand</keyword>
<dbReference type="GO" id="GO:0006826">
    <property type="term" value="P:iron ion transport"/>
    <property type="evidence" value="ECO:0007669"/>
    <property type="project" value="UniProtKB-KW"/>
</dbReference>
<feature type="domain" description="TonB-dependent receptor-like beta-barrel" evidence="14">
    <location>
        <begin position="257"/>
        <end position="687"/>
    </location>
</feature>
<dbReference type="SUPFAM" id="SSF56935">
    <property type="entry name" value="Porins"/>
    <property type="match status" value="1"/>
</dbReference>
<evidence type="ECO:0000256" key="3">
    <source>
        <dbReference type="ARBA" id="ARBA00022452"/>
    </source>
</evidence>
<dbReference type="PANTHER" id="PTHR32552">
    <property type="entry name" value="FERRICHROME IRON RECEPTOR-RELATED"/>
    <property type="match status" value="1"/>
</dbReference>
<reference evidence="16 17" key="1">
    <citation type="submission" date="2020-08" db="EMBL/GenBank/DDBJ databases">
        <title>Genomic Encyclopedia of Type Strains, Phase IV (KMG-IV): sequencing the most valuable type-strain genomes for metagenomic binning, comparative biology and taxonomic classification.</title>
        <authorList>
            <person name="Goeker M."/>
        </authorList>
    </citation>
    <scope>NUCLEOTIDE SEQUENCE [LARGE SCALE GENOMIC DNA]</scope>
    <source>
        <strain evidence="16 17">DSM 102255</strain>
    </source>
</reference>
<feature type="domain" description="TonB-dependent receptor plug" evidence="15">
    <location>
        <begin position="49"/>
        <end position="155"/>
    </location>
</feature>
<dbReference type="PANTHER" id="PTHR32552:SF81">
    <property type="entry name" value="TONB-DEPENDENT OUTER MEMBRANE RECEPTOR"/>
    <property type="match status" value="1"/>
</dbReference>
<evidence type="ECO:0000259" key="14">
    <source>
        <dbReference type="Pfam" id="PF00593"/>
    </source>
</evidence>
<evidence type="ECO:0000256" key="12">
    <source>
        <dbReference type="RuleBase" id="RU003357"/>
    </source>
</evidence>
<dbReference type="EMBL" id="JACIJP010000002">
    <property type="protein sequence ID" value="MBB6123795.1"/>
    <property type="molecule type" value="Genomic_DNA"/>
</dbReference>
<accession>A0A841J5G9</accession>
<evidence type="ECO:0000256" key="1">
    <source>
        <dbReference type="ARBA" id="ARBA00004571"/>
    </source>
</evidence>
<name>A0A841J5G9_9SPHN</name>
<dbReference type="Gene3D" id="2.40.170.20">
    <property type="entry name" value="TonB-dependent receptor, beta-barrel domain"/>
    <property type="match status" value="1"/>
</dbReference>
<protein>
    <submittedName>
        <fullName evidence="16">Iron complex outermembrane receptor protein</fullName>
    </submittedName>
</protein>
<evidence type="ECO:0000256" key="7">
    <source>
        <dbReference type="ARBA" id="ARBA00023065"/>
    </source>
</evidence>
<evidence type="ECO:0000313" key="17">
    <source>
        <dbReference type="Proteomes" id="UP000552700"/>
    </source>
</evidence>
<keyword evidence="8 12" id="KW-0798">TonB box</keyword>
<evidence type="ECO:0000256" key="11">
    <source>
        <dbReference type="PROSITE-ProRule" id="PRU01360"/>
    </source>
</evidence>
<dbReference type="InterPro" id="IPR012910">
    <property type="entry name" value="Plug_dom"/>
</dbReference>
<evidence type="ECO:0000256" key="5">
    <source>
        <dbReference type="ARBA" id="ARBA00022692"/>
    </source>
</evidence>
<dbReference type="Proteomes" id="UP000552700">
    <property type="component" value="Unassembled WGS sequence"/>
</dbReference>
<keyword evidence="7" id="KW-0406">Ion transport</keyword>
<evidence type="ECO:0000256" key="4">
    <source>
        <dbReference type="ARBA" id="ARBA00022496"/>
    </source>
</evidence>
<keyword evidence="17" id="KW-1185">Reference proteome</keyword>
<keyword evidence="13" id="KW-0732">Signal</keyword>